<feature type="transmembrane region" description="Helical" evidence="1">
    <location>
        <begin position="120"/>
        <end position="137"/>
    </location>
</feature>
<sequence>MAGIWIAAAFLCGATSLGLSLGFGASLDVMVMTLVGTMVLTLGSWLIAWLLAVIRLPMPRLFLGSCLTLAGGMLAVLLVIETTLLASLLLSATYAIIAAGAGIVFALVCSRLSQRRPRPHLVVIAAAFALLLIPLASSDDSADSDAPINTVERGSYAYSVLTYGSGAGRRDEFSSEADVLTNSVDGSAMLTSWSGLQSWYWGFKPERLPINGTLWLPQGEGPFPLVLIVHGNHIALQPSDQGYSYLGELLAGKGYAVASVDQNFFNYSPWSGISDSDMRLRAWMLLRHLDELKRLANEPGQLLFGRLDTDKVLLIGHSRGGQAAAMAADAEHWFSGEEDLRASIAGVAAIAPTDMVVEGKQAQLRDVSYLTLHGSRDADLTVFYGERQYNRTSYSAGSGGFKSAFYIENANHSRFNSDWGTMDISLPGGLLLNQQGLLSSERQRDAAAFYIGAFADAVLGEDEQARKRLIPDSDSDVTTGLPGLAVLNQYNDAGEQTIADFESGDKTRPGRGVSASVSPLLSWSEEPLPDRNGDVKGSRGAVLSWPSAAENYIKPSDGTRVNSGNLTSSSAGGWLRFTGLPSPADTELGGLSFAVTNRSWDMCQLEKACQPQALQLSVVLRDLSGREAEVELPSPLAAPRQDNFMRLAWLDNQISKGKYSRSPEPVRQTIRFSFQQFRTVNSRIDIRALDYIELRFRSQNGGGSKLMVDDINWYRGS</sequence>
<dbReference type="GO" id="GO:0047746">
    <property type="term" value="F:chlorophyllase activity"/>
    <property type="evidence" value="ECO:0007669"/>
    <property type="project" value="TreeGrafter"/>
</dbReference>
<dbReference type="GO" id="GO:0015996">
    <property type="term" value="P:chlorophyll catabolic process"/>
    <property type="evidence" value="ECO:0007669"/>
    <property type="project" value="TreeGrafter"/>
</dbReference>
<evidence type="ECO:0008006" key="4">
    <source>
        <dbReference type="Google" id="ProtNLM"/>
    </source>
</evidence>
<proteinExistence type="predicted"/>
<reference evidence="2 3" key="1">
    <citation type="submission" date="2017-07" db="EMBL/GenBank/DDBJ databases">
        <title>Paenibacillus herberti R33 genome sequencing and assembly.</title>
        <authorList>
            <person name="Su W."/>
        </authorList>
    </citation>
    <scope>NUCLEOTIDE SEQUENCE [LARGE SCALE GENOMIC DNA]</scope>
    <source>
        <strain evidence="2 3">R33</strain>
    </source>
</reference>
<keyword evidence="3" id="KW-1185">Reference proteome</keyword>
<dbReference type="Gene3D" id="3.40.50.1820">
    <property type="entry name" value="alpha/beta hydrolase"/>
    <property type="match status" value="1"/>
</dbReference>
<evidence type="ECO:0000313" key="2">
    <source>
        <dbReference type="EMBL" id="OXM16785.1"/>
    </source>
</evidence>
<keyword evidence="1" id="KW-0472">Membrane</keyword>
<feature type="transmembrane region" description="Helical" evidence="1">
    <location>
        <begin position="86"/>
        <end position="108"/>
    </location>
</feature>
<organism evidence="2 3">
    <name type="scientific">Paenibacillus herberti</name>
    <dbReference type="NCBI Taxonomy" id="1619309"/>
    <lineage>
        <taxon>Bacteria</taxon>
        <taxon>Bacillati</taxon>
        <taxon>Bacillota</taxon>
        <taxon>Bacilli</taxon>
        <taxon>Bacillales</taxon>
        <taxon>Paenibacillaceae</taxon>
        <taxon>Paenibacillus</taxon>
    </lineage>
</organism>
<feature type="transmembrane region" description="Helical" evidence="1">
    <location>
        <begin position="61"/>
        <end position="80"/>
    </location>
</feature>
<dbReference type="Proteomes" id="UP000215145">
    <property type="component" value="Unassembled WGS sequence"/>
</dbReference>
<dbReference type="SUPFAM" id="SSF53474">
    <property type="entry name" value="alpha/beta-Hydrolases"/>
    <property type="match status" value="1"/>
</dbReference>
<dbReference type="PANTHER" id="PTHR33428:SF2">
    <property type="entry name" value="CHLOROPHYLLASE-2"/>
    <property type="match status" value="1"/>
</dbReference>
<dbReference type="InterPro" id="IPR029058">
    <property type="entry name" value="AB_hydrolase_fold"/>
</dbReference>
<feature type="transmembrane region" description="Helical" evidence="1">
    <location>
        <begin position="34"/>
        <end position="54"/>
    </location>
</feature>
<protein>
    <recommendedName>
        <fullName evidence="4">Alpha/beta hydrolase</fullName>
    </recommendedName>
</protein>
<keyword evidence="1" id="KW-0812">Transmembrane</keyword>
<dbReference type="AlphaFoldDB" id="A0A229P4D2"/>
<gene>
    <name evidence="2" type="ORF">CGZ75_09055</name>
</gene>
<dbReference type="EMBL" id="NMUQ01000001">
    <property type="protein sequence ID" value="OXM16785.1"/>
    <property type="molecule type" value="Genomic_DNA"/>
</dbReference>
<dbReference type="PANTHER" id="PTHR33428">
    <property type="entry name" value="CHLOROPHYLLASE-2, CHLOROPLASTIC"/>
    <property type="match status" value="1"/>
</dbReference>
<keyword evidence="1" id="KW-1133">Transmembrane helix</keyword>
<name>A0A229P4D2_9BACL</name>
<accession>A0A229P4D2</accession>
<evidence type="ECO:0000313" key="3">
    <source>
        <dbReference type="Proteomes" id="UP000215145"/>
    </source>
</evidence>
<evidence type="ECO:0000256" key="1">
    <source>
        <dbReference type="SAM" id="Phobius"/>
    </source>
</evidence>
<comment type="caution">
    <text evidence="2">The sequence shown here is derived from an EMBL/GenBank/DDBJ whole genome shotgun (WGS) entry which is preliminary data.</text>
</comment>